<name>A0ABP9LBQ7_9RHOB</name>
<proteinExistence type="predicted"/>
<sequence>MSVPRSEEILAVAKENVAAFIRDQASTRSLTPIIRTLNDDLLSGDETARDMAARALAHLGFLERA</sequence>
<dbReference type="RefSeq" id="WP_222190965.1">
    <property type="nucleotide sequence ID" value="NZ_BAABHW010000002.1"/>
</dbReference>
<comment type="caution">
    <text evidence="1">The sequence shown here is derived from an EMBL/GenBank/DDBJ whole genome shotgun (WGS) entry which is preliminary data.</text>
</comment>
<organism evidence="1 2">
    <name type="scientific">[Roseibacterium] beibuensis</name>
    <dbReference type="NCBI Taxonomy" id="1193142"/>
    <lineage>
        <taxon>Bacteria</taxon>
        <taxon>Pseudomonadati</taxon>
        <taxon>Pseudomonadota</taxon>
        <taxon>Alphaproteobacteria</taxon>
        <taxon>Rhodobacterales</taxon>
        <taxon>Roseobacteraceae</taxon>
        <taxon>Roseicyclus</taxon>
    </lineage>
</organism>
<gene>
    <name evidence="1" type="ORF">GCM10023209_18560</name>
</gene>
<dbReference type="Proteomes" id="UP001499910">
    <property type="component" value="Unassembled WGS sequence"/>
</dbReference>
<keyword evidence="2" id="KW-1185">Reference proteome</keyword>
<reference evidence="2" key="1">
    <citation type="journal article" date="2019" name="Int. J. Syst. Evol. Microbiol.">
        <title>The Global Catalogue of Microorganisms (GCM) 10K type strain sequencing project: providing services to taxonomists for standard genome sequencing and annotation.</title>
        <authorList>
            <consortium name="The Broad Institute Genomics Platform"/>
            <consortium name="The Broad Institute Genome Sequencing Center for Infectious Disease"/>
            <person name="Wu L."/>
            <person name="Ma J."/>
        </authorList>
    </citation>
    <scope>NUCLEOTIDE SEQUENCE [LARGE SCALE GENOMIC DNA]</scope>
    <source>
        <strain evidence="2">JCM 18015</strain>
    </source>
</reference>
<accession>A0ABP9LBQ7</accession>
<evidence type="ECO:0000313" key="2">
    <source>
        <dbReference type="Proteomes" id="UP001499910"/>
    </source>
</evidence>
<evidence type="ECO:0000313" key="1">
    <source>
        <dbReference type="EMBL" id="GAA5073110.1"/>
    </source>
</evidence>
<protein>
    <submittedName>
        <fullName evidence="1">Uncharacterized protein</fullName>
    </submittedName>
</protein>
<dbReference type="EMBL" id="BAABHW010000002">
    <property type="protein sequence ID" value="GAA5073110.1"/>
    <property type="molecule type" value="Genomic_DNA"/>
</dbReference>